<evidence type="ECO:0008006" key="2">
    <source>
        <dbReference type="Google" id="ProtNLM"/>
    </source>
</evidence>
<dbReference type="AlphaFoldDB" id="X0S093"/>
<comment type="caution">
    <text evidence="1">The sequence shown here is derived from an EMBL/GenBank/DDBJ whole genome shotgun (WGS) entry which is preliminary data.</text>
</comment>
<gene>
    <name evidence="1" type="ORF">S01H1_10805</name>
</gene>
<organism evidence="1">
    <name type="scientific">marine sediment metagenome</name>
    <dbReference type="NCBI Taxonomy" id="412755"/>
    <lineage>
        <taxon>unclassified sequences</taxon>
        <taxon>metagenomes</taxon>
        <taxon>ecological metagenomes</taxon>
    </lineage>
</organism>
<reference evidence="1" key="1">
    <citation type="journal article" date="2014" name="Front. Microbiol.">
        <title>High frequency of phylogenetically diverse reductive dehalogenase-homologous genes in deep subseafloor sedimentary metagenomes.</title>
        <authorList>
            <person name="Kawai M."/>
            <person name="Futagami T."/>
            <person name="Toyoda A."/>
            <person name="Takaki Y."/>
            <person name="Nishi S."/>
            <person name="Hori S."/>
            <person name="Arai W."/>
            <person name="Tsubouchi T."/>
            <person name="Morono Y."/>
            <person name="Uchiyama I."/>
            <person name="Ito T."/>
            <person name="Fujiyama A."/>
            <person name="Inagaki F."/>
            <person name="Takami H."/>
        </authorList>
    </citation>
    <scope>NUCLEOTIDE SEQUENCE</scope>
    <source>
        <strain evidence="1">Expedition CK06-06</strain>
    </source>
</reference>
<proteinExistence type="predicted"/>
<accession>X0S093</accession>
<sequence length="127" mass="14980">LLRRLHDYKVEHGGALLKNFFLLELPYLDRDLSVYTCDFECQRLTEQPYALDVLMLTAEAVSLNQEDIPLEQALSVVCREYGPFEPFQFDRRDIWFYGYRLGMPTAFFDFFSREHPDVSTLTSKILL</sequence>
<name>X0S093_9ZZZZ</name>
<feature type="non-terminal residue" evidence="1">
    <location>
        <position position="1"/>
    </location>
</feature>
<protein>
    <recommendedName>
        <fullName evidence="2">Aminoglycoside phosphotransferase domain-containing protein</fullName>
    </recommendedName>
</protein>
<dbReference type="EMBL" id="BARS01005506">
    <property type="protein sequence ID" value="GAF74469.1"/>
    <property type="molecule type" value="Genomic_DNA"/>
</dbReference>
<evidence type="ECO:0000313" key="1">
    <source>
        <dbReference type="EMBL" id="GAF74469.1"/>
    </source>
</evidence>